<evidence type="ECO:0000259" key="2">
    <source>
        <dbReference type="Pfam" id="PF00535"/>
    </source>
</evidence>
<gene>
    <name evidence="3" type="ORF">ANCDUO_22946</name>
</gene>
<dbReference type="SUPFAM" id="SSF53448">
    <property type="entry name" value="Nucleotide-diphospho-sugar transferases"/>
    <property type="match status" value="1"/>
</dbReference>
<dbReference type="PANTHER" id="PTHR11675">
    <property type="entry name" value="N-ACETYLGALACTOSAMINYLTRANSFERASE"/>
    <property type="match status" value="1"/>
</dbReference>
<proteinExistence type="predicted"/>
<sequence length="88" mass="10097">MTSRICHIQKVEFLESFAIGYCLHAHHREPLSRYMAQFPKVHILRLEKREGLIRARLRGAAIAKGEVLTFLDSHCECVEGQSFNWSAG</sequence>
<evidence type="ECO:0000313" key="3">
    <source>
        <dbReference type="EMBL" id="KIH46998.1"/>
    </source>
</evidence>
<accession>A0A0C2BT00</accession>
<name>A0A0C2BT00_9BILA</name>
<feature type="domain" description="Glycosyltransferase 2-like" evidence="2">
    <location>
        <begin position="28"/>
        <end position="78"/>
    </location>
</feature>
<dbReference type="GO" id="GO:0005794">
    <property type="term" value="C:Golgi apparatus"/>
    <property type="evidence" value="ECO:0007669"/>
    <property type="project" value="TreeGrafter"/>
</dbReference>
<dbReference type="EMBL" id="KN768197">
    <property type="protein sequence ID" value="KIH46998.1"/>
    <property type="molecule type" value="Genomic_DNA"/>
</dbReference>
<dbReference type="OrthoDB" id="6119243at2759"/>
<organism evidence="3 4">
    <name type="scientific">Ancylostoma duodenale</name>
    <dbReference type="NCBI Taxonomy" id="51022"/>
    <lineage>
        <taxon>Eukaryota</taxon>
        <taxon>Metazoa</taxon>
        <taxon>Ecdysozoa</taxon>
        <taxon>Nematoda</taxon>
        <taxon>Chromadorea</taxon>
        <taxon>Rhabditida</taxon>
        <taxon>Rhabditina</taxon>
        <taxon>Rhabditomorpha</taxon>
        <taxon>Strongyloidea</taxon>
        <taxon>Ancylostomatidae</taxon>
        <taxon>Ancylostomatinae</taxon>
        <taxon>Ancylostoma</taxon>
    </lineage>
</organism>
<reference evidence="3 4" key="1">
    <citation type="submission" date="2013-12" db="EMBL/GenBank/DDBJ databases">
        <title>Draft genome of the parsitic nematode Ancylostoma duodenale.</title>
        <authorList>
            <person name="Mitreva M."/>
        </authorList>
    </citation>
    <scope>NUCLEOTIDE SEQUENCE [LARGE SCALE GENOMIC DNA]</scope>
    <source>
        <strain evidence="3 4">Zhejiang</strain>
    </source>
</reference>
<evidence type="ECO:0000256" key="1">
    <source>
        <dbReference type="ARBA" id="ARBA00023157"/>
    </source>
</evidence>
<keyword evidence="1" id="KW-1015">Disulfide bond</keyword>
<protein>
    <recommendedName>
        <fullName evidence="2">Glycosyltransferase 2-like domain-containing protein</fullName>
    </recommendedName>
</protein>
<dbReference type="PANTHER" id="PTHR11675:SF131">
    <property type="entry name" value="POLYPEPTIDE N-ACETYLGALACTOSAMINYLTRANSFERASE 9-RELATED"/>
    <property type="match status" value="1"/>
</dbReference>
<evidence type="ECO:0000313" key="4">
    <source>
        <dbReference type="Proteomes" id="UP000054047"/>
    </source>
</evidence>
<dbReference type="Proteomes" id="UP000054047">
    <property type="component" value="Unassembled WGS sequence"/>
</dbReference>
<dbReference type="InterPro" id="IPR029044">
    <property type="entry name" value="Nucleotide-diphossugar_trans"/>
</dbReference>
<keyword evidence="4" id="KW-1185">Reference proteome</keyword>
<dbReference type="Pfam" id="PF00535">
    <property type="entry name" value="Glycos_transf_2"/>
    <property type="match status" value="1"/>
</dbReference>
<dbReference type="Gene3D" id="3.90.550.10">
    <property type="entry name" value="Spore Coat Polysaccharide Biosynthesis Protein SpsA, Chain A"/>
    <property type="match status" value="1"/>
</dbReference>
<dbReference type="GO" id="GO:0004653">
    <property type="term" value="F:polypeptide N-acetylgalactosaminyltransferase activity"/>
    <property type="evidence" value="ECO:0007669"/>
    <property type="project" value="TreeGrafter"/>
</dbReference>
<dbReference type="InterPro" id="IPR001173">
    <property type="entry name" value="Glyco_trans_2-like"/>
</dbReference>
<dbReference type="GO" id="GO:0006493">
    <property type="term" value="P:protein O-linked glycosylation"/>
    <property type="evidence" value="ECO:0007669"/>
    <property type="project" value="TreeGrafter"/>
</dbReference>
<dbReference type="AlphaFoldDB" id="A0A0C2BT00"/>